<dbReference type="PANTHER" id="PTHR11848">
    <property type="entry name" value="TGF-BETA FAMILY"/>
    <property type="match status" value="1"/>
</dbReference>
<evidence type="ECO:0000313" key="18">
    <source>
        <dbReference type="Ensembl" id="ENSPTRP00000078228.1"/>
    </source>
</evidence>
<keyword evidence="4" id="KW-0202">Cytokine</keyword>
<dbReference type="GO" id="GO:0030308">
    <property type="term" value="P:negative regulation of cell growth"/>
    <property type="evidence" value="ECO:0007669"/>
    <property type="project" value="Ensembl"/>
</dbReference>
<proteinExistence type="inferred from homology"/>
<evidence type="ECO:0000256" key="5">
    <source>
        <dbReference type="ARBA" id="ARBA00022525"/>
    </source>
</evidence>
<protein>
    <recommendedName>
        <fullName evidence="14">Bone morphogenetic protein 10</fullName>
    </recommendedName>
</protein>
<dbReference type="Pfam" id="PF00019">
    <property type="entry name" value="TGF_beta"/>
    <property type="match status" value="1"/>
</dbReference>
<evidence type="ECO:0000256" key="14">
    <source>
        <dbReference type="ARBA" id="ARBA00070145"/>
    </source>
</evidence>
<dbReference type="GO" id="GO:0007155">
    <property type="term" value="P:cell adhesion"/>
    <property type="evidence" value="ECO:0007669"/>
    <property type="project" value="UniProtKB-KW"/>
</dbReference>
<dbReference type="GO" id="GO:0055010">
    <property type="term" value="P:ventricular cardiac muscle tissue morphogenesis"/>
    <property type="evidence" value="ECO:0007669"/>
    <property type="project" value="Ensembl"/>
</dbReference>
<dbReference type="GO" id="GO:0033612">
    <property type="term" value="F:receptor serine/threonine kinase binding"/>
    <property type="evidence" value="ECO:0007669"/>
    <property type="project" value="Ensembl"/>
</dbReference>
<keyword evidence="19" id="KW-1185">Reference proteome</keyword>
<dbReference type="PANTHER" id="PTHR11848:SF39">
    <property type="entry name" value="BONE MORPHOGENETIC PROTEIN 10"/>
    <property type="match status" value="1"/>
</dbReference>
<dbReference type="STRING" id="9598.ENSPTRP00000078228"/>
<dbReference type="EMBL" id="AACZ04063556">
    <property type="status" value="NOT_ANNOTATED_CDS"/>
    <property type="molecule type" value="Genomic_DNA"/>
</dbReference>
<evidence type="ECO:0000256" key="2">
    <source>
        <dbReference type="ARBA" id="ARBA00006656"/>
    </source>
</evidence>
<dbReference type="Bgee" id="ENSPTRG00000051530">
    <property type="expression patterns" value="Expressed in liver"/>
</dbReference>
<dbReference type="GO" id="GO:0055009">
    <property type="term" value="P:atrial cardiac muscle tissue morphogenesis"/>
    <property type="evidence" value="ECO:0007669"/>
    <property type="project" value="Ensembl"/>
</dbReference>
<reference evidence="18" key="2">
    <citation type="submission" date="2025-08" db="UniProtKB">
        <authorList>
            <consortium name="Ensembl"/>
        </authorList>
    </citation>
    <scope>IDENTIFICATION</scope>
</reference>
<evidence type="ECO:0000256" key="9">
    <source>
        <dbReference type="ARBA" id="ARBA00023030"/>
    </source>
</evidence>
<keyword evidence="5" id="KW-0964">Secreted</keyword>
<feature type="signal peptide" evidence="16">
    <location>
        <begin position="1"/>
        <end position="21"/>
    </location>
</feature>
<keyword evidence="8" id="KW-0130">Cell adhesion</keyword>
<keyword evidence="11" id="KW-0325">Glycoprotein</keyword>
<dbReference type="PRINTS" id="PR00669">
    <property type="entry name" value="INHIBINA"/>
</dbReference>
<dbReference type="PROSITE" id="PS51362">
    <property type="entry name" value="TGF_BETA_2"/>
    <property type="match status" value="1"/>
</dbReference>
<dbReference type="GO" id="GO:0010628">
    <property type="term" value="P:positive regulation of gene expression"/>
    <property type="evidence" value="ECO:0007669"/>
    <property type="project" value="Ensembl"/>
</dbReference>
<dbReference type="GO" id="GO:0010613">
    <property type="term" value="P:positive regulation of cardiac muscle hypertrophy"/>
    <property type="evidence" value="ECO:0007669"/>
    <property type="project" value="Ensembl"/>
</dbReference>
<dbReference type="GO" id="GO:0060347">
    <property type="term" value="P:heart trabecula formation"/>
    <property type="evidence" value="ECO:0007669"/>
    <property type="project" value="Ensembl"/>
</dbReference>
<dbReference type="GO" id="GO:0005125">
    <property type="term" value="F:cytokine activity"/>
    <property type="evidence" value="ECO:0000318"/>
    <property type="project" value="GO_Central"/>
</dbReference>
<dbReference type="GO" id="GO:0005179">
    <property type="term" value="F:hormone activity"/>
    <property type="evidence" value="ECO:0007669"/>
    <property type="project" value="Ensembl"/>
</dbReference>
<sequence>MGSLVLTLCALFCLAAYLVSGSPIMNLEQSPLEEDMSLFGDVFSEQDGVDFNTLLQSMKDEFLKTLNLSDIPTQDSAKVDPPEYMLELYNKFATDRTSMPSANIIRSFKNEDLFSQPVSFNGLRKYPLLFNVSIPHHEEVMMAELRLYTLVQRDRMIYDGVDRKITIFEVLESKGDNEGERNMLVLVSGEIYGTNSEWETFDVTDAIRRWQKSGSSTHQLEVHIESKHDEAEDASSGRLEIDTSAQNKHNPLLIVFSDDQSSDKERKEELNEMISHEQLPELDNLGLDSFSSGPGEEALLQMRSNIIYDSTARIRRNAKGNYCKRTPLYIDFKEIGWDSWIIAPPGYEAYECRGVCNYPLAEHLTPTKHAIIQALVHLKNSQKASKACCVPTKLEPISILYLDKGVVTYKFKYEGMAVSECGCR</sequence>
<dbReference type="FunFam" id="2.60.120.970:FF:000013">
    <property type="entry name" value="Bone morphogenetic protein 10"/>
    <property type="match status" value="1"/>
</dbReference>
<evidence type="ECO:0000259" key="17">
    <source>
        <dbReference type="PROSITE" id="PS51362"/>
    </source>
</evidence>
<evidence type="ECO:0000256" key="11">
    <source>
        <dbReference type="ARBA" id="ARBA00023180"/>
    </source>
</evidence>
<dbReference type="GO" id="GO:0060038">
    <property type="term" value="P:cardiac muscle cell proliferation"/>
    <property type="evidence" value="ECO:0007669"/>
    <property type="project" value="Ensembl"/>
</dbReference>
<evidence type="ECO:0000256" key="8">
    <source>
        <dbReference type="ARBA" id="ARBA00022889"/>
    </source>
</evidence>
<evidence type="ECO:0000256" key="7">
    <source>
        <dbReference type="ARBA" id="ARBA00022729"/>
    </source>
</evidence>
<accession>A0A2J8N443</accession>
<organism evidence="18 19">
    <name type="scientific">Pan troglodytes</name>
    <name type="common">Chimpanzee</name>
    <dbReference type="NCBI Taxonomy" id="9598"/>
    <lineage>
        <taxon>Eukaryota</taxon>
        <taxon>Metazoa</taxon>
        <taxon>Chordata</taxon>
        <taxon>Craniata</taxon>
        <taxon>Vertebrata</taxon>
        <taxon>Euteleostomi</taxon>
        <taxon>Mammalia</taxon>
        <taxon>Eutheria</taxon>
        <taxon>Euarchontoglires</taxon>
        <taxon>Primates</taxon>
        <taxon>Haplorrhini</taxon>
        <taxon>Catarrhini</taxon>
        <taxon>Hominidae</taxon>
        <taxon>Pan</taxon>
    </lineage>
</organism>
<comment type="subunit">
    <text evidence="13">Homodimer; disulfide-linked. Interacts with FBN1 (via N-terminal domain) and FBN2. Interacts with ENG.</text>
</comment>
<dbReference type="GO" id="GO:0001822">
    <property type="term" value="P:kidney development"/>
    <property type="evidence" value="ECO:0007669"/>
    <property type="project" value="Ensembl"/>
</dbReference>
<dbReference type="Gene3D" id="2.60.120.970">
    <property type="match status" value="1"/>
</dbReference>
<evidence type="ECO:0000256" key="3">
    <source>
        <dbReference type="ARBA" id="ARBA00022473"/>
    </source>
</evidence>
<dbReference type="SMART" id="SM00204">
    <property type="entry name" value="TGFB"/>
    <property type="match status" value="1"/>
</dbReference>
<dbReference type="InterPro" id="IPR001111">
    <property type="entry name" value="TGF-b_propeptide"/>
</dbReference>
<dbReference type="GO" id="GO:0055117">
    <property type="term" value="P:regulation of cardiac muscle contraction"/>
    <property type="evidence" value="ECO:0007669"/>
    <property type="project" value="Ensembl"/>
</dbReference>
<comment type="function">
    <text evidence="12">Required for maintaining the proliferative activity of embryonic cardiomyocytes by preventing premature activation of the negative cell cycle regulator CDKN1C/p57KIP and maintaining the required expression levels of cardiogenic factors such as MEF2C and NKX2-5. Acts as a ligand for ACVRL1/ALK1, BMPR1A/ALK3 and BMPR1B/ALK6, leading to activation of SMAD1, SMAD5 and SMAD8 transcription factors. Inhibits endothelial cell migration and growth. May reduce cell migration and cell matrix adhesion in breast cancer cell lines.</text>
</comment>
<evidence type="ECO:0000256" key="13">
    <source>
        <dbReference type="ARBA" id="ARBA00065629"/>
    </source>
</evidence>
<evidence type="ECO:0000256" key="15">
    <source>
        <dbReference type="RuleBase" id="RU000354"/>
    </source>
</evidence>
<dbReference type="GO" id="GO:0009986">
    <property type="term" value="C:cell surface"/>
    <property type="evidence" value="ECO:0007669"/>
    <property type="project" value="Ensembl"/>
</dbReference>
<dbReference type="GeneTree" id="ENSGT00940000156279"/>
<evidence type="ECO:0000256" key="16">
    <source>
        <dbReference type="SAM" id="SignalP"/>
    </source>
</evidence>
<dbReference type="GO" id="GO:0031433">
    <property type="term" value="F:telethonin binding"/>
    <property type="evidence" value="ECO:0007669"/>
    <property type="project" value="Ensembl"/>
</dbReference>
<name>A0A2I3SMS3_PANTR</name>
<dbReference type="GO" id="GO:0030018">
    <property type="term" value="C:Z disc"/>
    <property type="evidence" value="ECO:0007669"/>
    <property type="project" value="Ensembl"/>
</dbReference>
<evidence type="ECO:0000313" key="19">
    <source>
        <dbReference type="Proteomes" id="UP000002277"/>
    </source>
</evidence>
<dbReference type="GO" id="GO:0060298">
    <property type="term" value="P:positive regulation of sarcomere organization"/>
    <property type="evidence" value="ECO:0007669"/>
    <property type="project" value="Ensembl"/>
</dbReference>
<dbReference type="InterPro" id="IPR015615">
    <property type="entry name" value="TGF-beta-rel"/>
</dbReference>
<dbReference type="RefSeq" id="XP_525772.1">
    <property type="nucleotide sequence ID" value="XM_525772.6"/>
</dbReference>
<dbReference type="CDD" id="cd19401">
    <property type="entry name" value="TGF_beta_BMP10"/>
    <property type="match status" value="1"/>
</dbReference>
<dbReference type="PROSITE" id="PS00250">
    <property type="entry name" value="TGF_BETA_1"/>
    <property type="match status" value="1"/>
</dbReference>
<keyword evidence="6" id="KW-0165">Cleavage on pair of basic residues</keyword>
<dbReference type="GO" id="GO:0010614">
    <property type="term" value="P:negative regulation of cardiac muscle hypertrophy"/>
    <property type="evidence" value="ECO:0007669"/>
    <property type="project" value="Ensembl"/>
</dbReference>
<dbReference type="FunCoup" id="A0A2I3SMS3">
    <property type="interactions" value="319"/>
</dbReference>
<keyword evidence="9 15" id="KW-0339">Growth factor</keyword>
<dbReference type="KEGG" id="ptr:470391"/>
<evidence type="ECO:0000256" key="4">
    <source>
        <dbReference type="ARBA" id="ARBA00022514"/>
    </source>
</evidence>
<gene>
    <name evidence="18 20" type="primary">BMP10</name>
</gene>
<dbReference type="SUPFAM" id="SSF57501">
    <property type="entry name" value="Cystine-knot cytokines"/>
    <property type="match status" value="1"/>
</dbReference>
<dbReference type="GO" id="GO:0030509">
    <property type="term" value="P:BMP signaling pathway"/>
    <property type="evidence" value="ECO:0000318"/>
    <property type="project" value="GO_Central"/>
</dbReference>
<dbReference type="VGNC" id="VGNC:224">
    <property type="gene designation" value="BMP10"/>
</dbReference>
<dbReference type="GO" id="GO:0061036">
    <property type="term" value="P:positive regulation of cartilage development"/>
    <property type="evidence" value="ECO:0007669"/>
    <property type="project" value="Ensembl"/>
</dbReference>
<evidence type="ECO:0000256" key="10">
    <source>
        <dbReference type="ARBA" id="ARBA00023157"/>
    </source>
</evidence>
<dbReference type="GO" id="GO:0032924">
    <property type="term" value="P:activin receptor signaling pathway"/>
    <property type="evidence" value="ECO:0007669"/>
    <property type="project" value="Ensembl"/>
</dbReference>
<feature type="domain" description="TGF-beta family profile" evidence="17">
    <location>
        <begin position="313"/>
        <end position="424"/>
    </location>
</feature>
<dbReference type="InParanoid" id="A0A2I3SMS3"/>
<dbReference type="GO" id="GO:0060045">
    <property type="term" value="P:positive regulation of cardiac muscle cell proliferation"/>
    <property type="evidence" value="ECO:0007669"/>
    <property type="project" value="Ensembl"/>
</dbReference>
<dbReference type="Proteomes" id="UP000002277">
    <property type="component" value="Chromosome 2A"/>
</dbReference>
<dbReference type="InterPro" id="IPR001839">
    <property type="entry name" value="TGF-b_C"/>
</dbReference>
<comment type="subcellular location">
    <subcellularLocation>
        <location evidence="1">Secreted</location>
    </subcellularLocation>
</comment>
<keyword evidence="10" id="KW-1015">Disulfide bond</keyword>
<dbReference type="InterPro" id="IPR017948">
    <property type="entry name" value="TGFb_CS"/>
</dbReference>
<evidence type="ECO:0000313" key="20">
    <source>
        <dbReference type="VGNC" id="VGNC:224"/>
    </source>
</evidence>
<evidence type="ECO:0000256" key="6">
    <source>
        <dbReference type="ARBA" id="ARBA00022685"/>
    </source>
</evidence>
<dbReference type="GO" id="GO:0005615">
    <property type="term" value="C:extracellular space"/>
    <property type="evidence" value="ECO:0000318"/>
    <property type="project" value="GO_Central"/>
</dbReference>
<dbReference type="GO" id="GO:0055015">
    <property type="term" value="P:ventricular cardiac muscle cell development"/>
    <property type="evidence" value="ECO:0007669"/>
    <property type="project" value="Ensembl"/>
</dbReference>
<dbReference type="OMA" id="DNEWKTF"/>
<dbReference type="GO" id="GO:1903242">
    <property type="term" value="P:regulation of cardiac muscle hypertrophy in response to stress"/>
    <property type="evidence" value="ECO:0007669"/>
    <property type="project" value="Ensembl"/>
</dbReference>
<reference evidence="18 19" key="1">
    <citation type="journal article" date="2005" name="Nature">
        <title>Initial sequence of the chimpanzee genome and comparison with the human genome.</title>
        <authorList>
            <consortium name="Chimpanzee sequencing and analysis consortium"/>
        </authorList>
    </citation>
    <scope>NUCLEOTIDE SEQUENCE [LARGE SCALE GENOMIC DNA]</scope>
</reference>
<dbReference type="Ensembl" id="ENSPTRT00000080058.1">
    <property type="protein sequence ID" value="ENSPTRP00000078228.1"/>
    <property type="gene ID" value="ENSPTRG00000051530.1"/>
</dbReference>
<dbReference type="FunFam" id="2.10.90.10:FF:000001">
    <property type="entry name" value="Bone morphogenetic protein 4"/>
    <property type="match status" value="1"/>
</dbReference>
<accession>A0A2I3SMS3</accession>
<dbReference type="AlphaFoldDB" id="A0A2I3SMS3"/>
<dbReference type="GO" id="GO:0010596">
    <property type="term" value="P:negative regulation of endothelial cell migration"/>
    <property type="evidence" value="ECO:0007669"/>
    <property type="project" value="Ensembl"/>
</dbReference>
<dbReference type="Pfam" id="PF00688">
    <property type="entry name" value="TGFb_propeptide"/>
    <property type="match status" value="1"/>
</dbReference>
<evidence type="ECO:0000256" key="1">
    <source>
        <dbReference type="ARBA" id="ARBA00004613"/>
    </source>
</evidence>
<dbReference type="CTD" id="27302"/>
<dbReference type="GO" id="GO:0045893">
    <property type="term" value="P:positive regulation of DNA-templated transcription"/>
    <property type="evidence" value="ECO:0007669"/>
    <property type="project" value="Ensembl"/>
</dbReference>
<dbReference type="PaxDb" id="9598-ENSPTRP00000020618"/>
<dbReference type="InterPro" id="IPR029034">
    <property type="entry name" value="Cystine-knot_cytokine"/>
</dbReference>
<dbReference type="GO" id="GO:2000138">
    <property type="term" value="P:positive regulation of cell proliferation involved in heart morphogenesis"/>
    <property type="evidence" value="ECO:0007669"/>
    <property type="project" value="Ensembl"/>
</dbReference>
<dbReference type="GO" id="GO:0008083">
    <property type="term" value="F:growth factor activity"/>
    <property type="evidence" value="ECO:0007669"/>
    <property type="project" value="UniProtKB-KW"/>
</dbReference>
<evidence type="ECO:0000256" key="12">
    <source>
        <dbReference type="ARBA" id="ARBA00057214"/>
    </source>
</evidence>
<dbReference type="GO" id="GO:0007512">
    <property type="term" value="P:adult heart development"/>
    <property type="evidence" value="ECO:0007669"/>
    <property type="project" value="Ensembl"/>
</dbReference>
<dbReference type="OrthoDB" id="5987191at2759"/>
<feature type="chain" id="PRO_5014557627" description="Bone morphogenetic protein 10" evidence="16">
    <location>
        <begin position="22"/>
        <end position="424"/>
    </location>
</feature>
<comment type="similarity">
    <text evidence="2 15">Belongs to the TGF-beta family.</text>
</comment>
<keyword evidence="3" id="KW-0217">Developmental protein</keyword>
<dbReference type="GeneID" id="470391"/>
<reference evidence="18" key="3">
    <citation type="submission" date="2025-09" db="UniProtKB">
        <authorList>
            <consortium name="Ensembl"/>
        </authorList>
    </citation>
    <scope>IDENTIFICATION</scope>
</reference>
<dbReference type="Gene3D" id="2.10.90.10">
    <property type="entry name" value="Cystine-knot cytokines"/>
    <property type="match status" value="1"/>
</dbReference>
<keyword evidence="7 16" id="KW-0732">Signal</keyword>
<dbReference type="GO" id="GO:0060391">
    <property type="term" value="P:positive regulation of SMAD protein signal transduction"/>
    <property type="evidence" value="ECO:0007669"/>
    <property type="project" value="Ensembl"/>
</dbReference>